<sequence>MPRATSSVLPIELIEIALDFLRGDAKTLAVCCRVCRTWSPRARYNLYYQVELILFKIVPFYAAVDRNGNAATAIRELSLQGGWEKPKEPMRHLRTTNLRTLRLHYVDLNNAWLPLITYHARCSLTTLSLKRCSIMTPRKFVRFLQRLPHLTHLEGLEISSKRREEDVDPTEALPALQSLCLMGRKDLALTLLQIFTAAPGGLQNVTVLRIALYTRQLAKFNVLLASFAENLHELELAVDPDDPPPEQTSLPSLSACRRLSVLTFEVRLCHVYPRSFKDHLSWVEHFLESIRAEDLRNFKLVVRAAGAMPADFADMGLSTVDCVLCRAPFSSLQRVVVHVKKASFNMERDVRREMAMMDMKGILQYVQTAV</sequence>
<dbReference type="OMA" id="ITYHARC"/>
<protein>
    <recommendedName>
        <fullName evidence="3">F-box domain-containing protein</fullName>
    </recommendedName>
</protein>
<gene>
    <name evidence="1" type="ORF">TRAPUB_13062</name>
</gene>
<dbReference type="SUPFAM" id="SSF52047">
    <property type="entry name" value="RNI-like"/>
    <property type="match status" value="1"/>
</dbReference>
<keyword evidence="2" id="KW-1185">Reference proteome</keyword>
<evidence type="ECO:0008006" key="3">
    <source>
        <dbReference type="Google" id="ProtNLM"/>
    </source>
</evidence>
<dbReference type="SUPFAM" id="SSF81383">
    <property type="entry name" value="F-box domain"/>
    <property type="match status" value="1"/>
</dbReference>
<accession>A0A1M2VS91</accession>
<dbReference type="EMBL" id="MNAD01000776">
    <property type="protein sequence ID" value="OJT10463.1"/>
    <property type="molecule type" value="Genomic_DNA"/>
</dbReference>
<dbReference type="Gene3D" id="3.80.10.10">
    <property type="entry name" value="Ribonuclease Inhibitor"/>
    <property type="match status" value="1"/>
</dbReference>
<dbReference type="AlphaFoldDB" id="A0A1M2VS91"/>
<proteinExistence type="predicted"/>
<evidence type="ECO:0000313" key="2">
    <source>
        <dbReference type="Proteomes" id="UP000184267"/>
    </source>
</evidence>
<dbReference type="InterPro" id="IPR036047">
    <property type="entry name" value="F-box-like_dom_sf"/>
</dbReference>
<dbReference type="OrthoDB" id="2835132at2759"/>
<organism evidence="1 2">
    <name type="scientific">Trametes pubescens</name>
    <name type="common">White-rot fungus</name>
    <dbReference type="NCBI Taxonomy" id="154538"/>
    <lineage>
        <taxon>Eukaryota</taxon>
        <taxon>Fungi</taxon>
        <taxon>Dikarya</taxon>
        <taxon>Basidiomycota</taxon>
        <taxon>Agaricomycotina</taxon>
        <taxon>Agaricomycetes</taxon>
        <taxon>Polyporales</taxon>
        <taxon>Polyporaceae</taxon>
        <taxon>Trametes</taxon>
    </lineage>
</organism>
<evidence type="ECO:0000313" key="1">
    <source>
        <dbReference type="EMBL" id="OJT10463.1"/>
    </source>
</evidence>
<name>A0A1M2VS91_TRAPU</name>
<dbReference type="InterPro" id="IPR032675">
    <property type="entry name" value="LRR_dom_sf"/>
</dbReference>
<reference evidence="1 2" key="1">
    <citation type="submission" date="2016-10" db="EMBL/GenBank/DDBJ databases">
        <title>Genome sequence of the basidiomycete white-rot fungus Trametes pubescens.</title>
        <authorList>
            <person name="Makela M.R."/>
            <person name="Granchi Z."/>
            <person name="Peng M."/>
            <person name="De Vries R.P."/>
            <person name="Grigoriev I."/>
            <person name="Riley R."/>
            <person name="Hilden K."/>
        </authorList>
    </citation>
    <scope>NUCLEOTIDE SEQUENCE [LARGE SCALE GENOMIC DNA]</scope>
    <source>
        <strain evidence="1 2">FBCC735</strain>
    </source>
</reference>
<comment type="caution">
    <text evidence="1">The sequence shown here is derived from an EMBL/GenBank/DDBJ whole genome shotgun (WGS) entry which is preliminary data.</text>
</comment>
<dbReference type="Proteomes" id="UP000184267">
    <property type="component" value="Unassembled WGS sequence"/>
</dbReference>